<dbReference type="Proteomes" id="UP000824890">
    <property type="component" value="Unassembled WGS sequence"/>
</dbReference>
<sequence length="61" mass="6995">MGRLLGFVLGKKNWSFSTEAEKKKFLSTKQGDSLDETRRFLSGSVLGFQSIWGYFRLKLGF</sequence>
<reference evidence="1 2" key="1">
    <citation type="submission" date="2021-05" db="EMBL/GenBank/DDBJ databases">
        <title>Genome Assembly of Synthetic Allotetraploid Brassica napus Reveals Homoeologous Exchanges between Subgenomes.</title>
        <authorList>
            <person name="Davis J.T."/>
        </authorList>
    </citation>
    <scope>NUCLEOTIDE SEQUENCE [LARGE SCALE GENOMIC DNA]</scope>
    <source>
        <strain evidence="2">cv. Da-Ae</strain>
        <tissue evidence="1">Seedling</tissue>
    </source>
</reference>
<proteinExistence type="predicted"/>
<dbReference type="EMBL" id="JAGKQM010000012">
    <property type="protein sequence ID" value="KAH0897894.1"/>
    <property type="molecule type" value="Genomic_DNA"/>
</dbReference>
<organism evidence="1 2">
    <name type="scientific">Brassica napus</name>
    <name type="common">Rape</name>
    <dbReference type="NCBI Taxonomy" id="3708"/>
    <lineage>
        <taxon>Eukaryota</taxon>
        <taxon>Viridiplantae</taxon>
        <taxon>Streptophyta</taxon>
        <taxon>Embryophyta</taxon>
        <taxon>Tracheophyta</taxon>
        <taxon>Spermatophyta</taxon>
        <taxon>Magnoliopsida</taxon>
        <taxon>eudicotyledons</taxon>
        <taxon>Gunneridae</taxon>
        <taxon>Pentapetalae</taxon>
        <taxon>rosids</taxon>
        <taxon>malvids</taxon>
        <taxon>Brassicales</taxon>
        <taxon>Brassicaceae</taxon>
        <taxon>Brassiceae</taxon>
        <taxon>Brassica</taxon>
    </lineage>
</organism>
<evidence type="ECO:0000313" key="2">
    <source>
        <dbReference type="Proteomes" id="UP000824890"/>
    </source>
</evidence>
<keyword evidence="2" id="KW-1185">Reference proteome</keyword>
<gene>
    <name evidence="1" type="ORF">HID58_047462</name>
</gene>
<comment type="caution">
    <text evidence="1">The sequence shown here is derived from an EMBL/GenBank/DDBJ whole genome shotgun (WGS) entry which is preliminary data.</text>
</comment>
<accession>A0ABQ8AZB7</accession>
<evidence type="ECO:0000313" key="1">
    <source>
        <dbReference type="EMBL" id="KAH0897894.1"/>
    </source>
</evidence>
<protein>
    <submittedName>
        <fullName evidence="1">Uncharacterized protein</fullName>
    </submittedName>
</protein>
<name>A0ABQ8AZB7_BRANA</name>